<dbReference type="eggNOG" id="ENOG502SD9J">
    <property type="taxonomic scope" value="Eukaryota"/>
</dbReference>
<dbReference type="PROSITE" id="PS50088">
    <property type="entry name" value="ANK_REPEAT"/>
    <property type="match status" value="1"/>
</dbReference>
<dbReference type="Proteomes" id="UP000001542">
    <property type="component" value="Unassembled WGS sequence"/>
</dbReference>
<feature type="domain" description="DUF3447" evidence="2">
    <location>
        <begin position="202"/>
        <end position="277"/>
    </location>
</feature>
<evidence type="ECO:0000313" key="3">
    <source>
        <dbReference type="EMBL" id="EAY02896.1"/>
    </source>
</evidence>
<gene>
    <name evidence="3" type="ORF">TVAG_168980</name>
</gene>
<evidence type="ECO:0000256" key="1">
    <source>
        <dbReference type="PROSITE-ProRule" id="PRU00023"/>
    </source>
</evidence>
<accession>A2EWR6</accession>
<keyword evidence="4" id="KW-1185">Reference proteome</keyword>
<dbReference type="STRING" id="5722.A2EWR6"/>
<dbReference type="InterPro" id="IPR002110">
    <property type="entry name" value="Ankyrin_rpt"/>
</dbReference>
<dbReference type="Pfam" id="PF12796">
    <property type="entry name" value="Ank_2"/>
    <property type="match status" value="1"/>
</dbReference>
<feature type="repeat" description="ANK" evidence="1">
    <location>
        <begin position="316"/>
        <end position="348"/>
    </location>
</feature>
<organism evidence="3 4">
    <name type="scientific">Trichomonas vaginalis (strain ATCC PRA-98 / G3)</name>
    <dbReference type="NCBI Taxonomy" id="412133"/>
    <lineage>
        <taxon>Eukaryota</taxon>
        <taxon>Metamonada</taxon>
        <taxon>Parabasalia</taxon>
        <taxon>Trichomonadida</taxon>
        <taxon>Trichomonadidae</taxon>
        <taxon>Trichomonas</taxon>
    </lineage>
</organism>
<dbReference type="PANTHER" id="PTHR24182">
    <property type="entry name" value="ANKYRIN REPEAT AND SOCS BOX CONTAINING 4"/>
    <property type="match status" value="1"/>
</dbReference>
<protein>
    <recommendedName>
        <fullName evidence="2">DUF3447 domain-containing protein</fullName>
    </recommendedName>
</protein>
<evidence type="ECO:0000259" key="2">
    <source>
        <dbReference type="Pfam" id="PF11929"/>
    </source>
</evidence>
<dbReference type="InterPro" id="IPR020683">
    <property type="entry name" value="DUF3447"/>
</dbReference>
<evidence type="ECO:0000313" key="4">
    <source>
        <dbReference type="Proteomes" id="UP000001542"/>
    </source>
</evidence>
<reference evidence="3" key="1">
    <citation type="submission" date="2006-10" db="EMBL/GenBank/DDBJ databases">
        <authorList>
            <person name="Amadeo P."/>
            <person name="Zhao Q."/>
            <person name="Wortman J."/>
            <person name="Fraser-Liggett C."/>
            <person name="Carlton J."/>
        </authorList>
    </citation>
    <scope>NUCLEOTIDE SEQUENCE</scope>
    <source>
        <strain evidence="3">G3</strain>
    </source>
</reference>
<dbReference type="VEuPathDB" id="TrichDB:TVAGG3_0872680"/>
<dbReference type="InParanoid" id="A2EWR6"/>
<dbReference type="AlphaFoldDB" id="A2EWR6"/>
<dbReference type="InterPro" id="IPR036770">
    <property type="entry name" value="Ankyrin_rpt-contain_sf"/>
</dbReference>
<dbReference type="VEuPathDB" id="TrichDB:TVAG_361200"/>
<sequence>MFKNKDSRMSYEELMKKYKDYDDIFTPIFRLKVTKDEEIQEIYQNFKKRLLDTEICTPVNVYFLVTNAFKYNNRFLRSYMKLLKIVYEEFQINPEPYISPVLYYFFYQDYGLPVGAVNQALFKSYKEKNYTIDIHAENTIHRAIMDDDIKSLISFTETPGFEVDQLFKSDLYPYYRDGLTLLELCCYHGAVSCFKYLYQELKAQITTTCLELSFLGGNPDIMGECLKLKKSNQRCLTFAIISHNIDFVTFLLNENIYLSVDLFELAFYHNIPAFFAYLDMTQNLNHCFIYSPLFFMPNLVEYLISLGADINAKSSDGETALHNSCNYVSKQMFDILISNHADITVTNRNGDSVLHRAAWNNRIDIMKYRVSKGAFSTALYMRLLKEIYADYKYIIKNMNICI</sequence>
<dbReference type="SUPFAM" id="SSF48403">
    <property type="entry name" value="Ankyrin repeat"/>
    <property type="match status" value="1"/>
</dbReference>
<dbReference type="EMBL" id="DS113521">
    <property type="protein sequence ID" value="EAY02896.1"/>
    <property type="molecule type" value="Genomic_DNA"/>
</dbReference>
<dbReference type="PANTHER" id="PTHR24182:SF13">
    <property type="entry name" value="LD18443P"/>
    <property type="match status" value="1"/>
</dbReference>
<dbReference type="Pfam" id="PF11929">
    <property type="entry name" value="DUF3447"/>
    <property type="match status" value="1"/>
</dbReference>
<keyword evidence="1" id="KW-0040">ANK repeat</keyword>
<name>A2EWR6_TRIV3</name>
<proteinExistence type="predicted"/>
<dbReference type="SMART" id="SM00248">
    <property type="entry name" value="ANK"/>
    <property type="match status" value="5"/>
</dbReference>
<reference evidence="3" key="2">
    <citation type="journal article" date="2007" name="Science">
        <title>Draft genome sequence of the sexually transmitted pathogen Trichomonas vaginalis.</title>
        <authorList>
            <person name="Carlton J.M."/>
            <person name="Hirt R.P."/>
            <person name="Silva J.C."/>
            <person name="Delcher A.L."/>
            <person name="Schatz M."/>
            <person name="Zhao Q."/>
            <person name="Wortman J.R."/>
            <person name="Bidwell S.L."/>
            <person name="Alsmark U.C.M."/>
            <person name="Besteiro S."/>
            <person name="Sicheritz-Ponten T."/>
            <person name="Noel C.J."/>
            <person name="Dacks J.B."/>
            <person name="Foster P.G."/>
            <person name="Simillion C."/>
            <person name="Van de Peer Y."/>
            <person name="Miranda-Saavedra D."/>
            <person name="Barton G.J."/>
            <person name="Westrop G.D."/>
            <person name="Mueller S."/>
            <person name="Dessi D."/>
            <person name="Fiori P.L."/>
            <person name="Ren Q."/>
            <person name="Paulsen I."/>
            <person name="Zhang H."/>
            <person name="Bastida-Corcuera F.D."/>
            <person name="Simoes-Barbosa A."/>
            <person name="Brown M.T."/>
            <person name="Hayes R.D."/>
            <person name="Mukherjee M."/>
            <person name="Okumura C.Y."/>
            <person name="Schneider R."/>
            <person name="Smith A.J."/>
            <person name="Vanacova S."/>
            <person name="Villalvazo M."/>
            <person name="Haas B.J."/>
            <person name="Pertea M."/>
            <person name="Feldblyum T.V."/>
            <person name="Utterback T.R."/>
            <person name="Shu C.L."/>
            <person name="Osoegawa K."/>
            <person name="de Jong P.J."/>
            <person name="Hrdy I."/>
            <person name="Horvathova L."/>
            <person name="Zubacova Z."/>
            <person name="Dolezal P."/>
            <person name="Malik S.B."/>
            <person name="Logsdon J.M. Jr."/>
            <person name="Henze K."/>
            <person name="Gupta A."/>
            <person name="Wang C.C."/>
            <person name="Dunne R.L."/>
            <person name="Upcroft J.A."/>
            <person name="Upcroft P."/>
            <person name="White O."/>
            <person name="Salzberg S.L."/>
            <person name="Tang P."/>
            <person name="Chiu C.-H."/>
            <person name="Lee Y.-S."/>
            <person name="Embley T.M."/>
            <person name="Coombs G.H."/>
            <person name="Mottram J.C."/>
            <person name="Tachezy J."/>
            <person name="Fraser-Liggett C.M."/>
            <person name="Johnson P.J."/>
        </authorList>
    </citation>
    <scope>NUCLEOTIDE SEQUENCE [LARGE SCALE GENOMIC DNA]</scope>
    <source>
        <strain evidence="3">G3</strain>
    </source>
</reference>
<dbReference type="Gene3D" id="1.25.40.20">
    <property type="entry name" value="Ankyrin repeat-containing domain"/>
    <property type="match status" value="1"/>
</dbReference>